<sequence>MWVDTINGAEPAANTPTTTESGFPINGWSLDDAVEDAPQAVYLQFGDQYYQLHQTDRGDVCEYYFGNRNNPMCSFTENLSLENFTAGDYKASLVIIFEGGTSYYRFELADVTVSTP</sequence>
<accession>A0A644X3G5</accession>
<protein>
    <submittedName>
        <fullName evidence="1">Uncharacterized protein</fullName>
    </submittedName>
</protein>
<organism evidence="1">
    <name type="scientific">bioreactor metagenome</name>
    <dbReference type="NCBI Taxonomy" id="1076179"/>
    <lineage>
        <taxon>unclassified sequences</taxon>
        <taxon>metagenomes</taxon>
        <taxon>ecological metagenomes</taxon>
    </lineage>
</organism>
<dbReference type="AlphaFoldDB" id="A0A644X3G5"/>
<name>A0A644X3G5_9ZZZZ</name>
<dbReference type="EMBL" id="VSSQ01001478">
    <property type="protein sequence ID" value="MPM08674.1"/>
    <property type="molecule type" value="Genomic_DNA"/>
</dbReference>
<proteinExistence type="predicted"/>
<reference evidence="1" key="1">
    <citation type="submission" date="2019-08" db="EMBL/GenBank/DDBJ databases">
        <authorList>
            <person name="Kucharzyk K."/>
            <person name="Murdoch R.W."/>
            <person name="Higgins S."/>
            <person name="Loffler F."/>
        </authorList>
    </citation>
    <scope>NUCLEOTIDE SEQUENCE</scope>
</reference>
<gene>
    <name evidence="1" type="ORF">SDC9_54988</name>
</gene>
<comment type="caution">
    <text evidence="1">The sequence shown here is derived from an EMBL/GenBank/DDBJ whole genome shotgun (WGS) entry which is preliminary data.</text>
</comment>
<evidence type="ECO:0000313" key="1">
    <source>
        <dbReference type="EMBL" id="MPM08674.1"/>
    </source>
</evidence>